<dbReference type="EMBL" id="MN740679">
    <property type="protein sequence ID" value="QHS80407.1"/>
    <property type="molecule type" value="Genomic_DNA"/>
</dbReference>
<dbReference type="Gene3D" id="1.10.30.50">
    <property type="match status" value="1"/>
</dbReference>
<dbReference type="InterPro" id="IPR002711">
    <property type="entry name" value="HNH"/>
</dbReference>
<dbReference type="GO" id="GO:0004519">
    <property type="term" value="F:endonuclease activity"/>
    <property type="evidence" value="ECO:0007669"/>
    <property type="project" value="InterPro"/>
</dbReference>
<sequence>MGIDKWIFLITVFLMADTYYDGKYTKWLLSGRKYYKMITYGMIGLSLYVFIKKHPTESKSMLGHASEVIKYLPVDRDTTDLLTPFLDFTNANERINSMVQPIQQGGEHTQSPQFSRMMNSGLGNSKRSVSETKKKYVASQQNWKCVDCGEQLTHTFEVDHKIDLQFGGTNHVSNLNAKCVSCHKEKTVMHKLQ</sequence>
<name>A0A6C0IPI9_9ZZZZ</name>
<dbReference type="EMBL" id="MN740232">
    <property type="protein sequence ID" value="QHT94912.1"/>
    <property type="molecule type" value="Genomic_DNA"/>
</dbReference>
<feature type="domain" description="HNH nuclease" evidence="1">
    <location>
        <begin position="132"/>
        <end position="184"/>
    </location>
</feature>
<reference evidence="3" key="1">
    <citation type="journal article" date="2020" name="Nature">
        <title>Giant virus diversity and host interactions through global metagenomics.</title>
        <authorList>
            <person name="Schulz F."/>
            <person name="Roux S."/>
            <person name="Paez-Espino D."/>
            <person name="Jungbluth S."/>
            <person name="Walsh D.A."/>
            <person name="Denef V.J."/>
            <person name="McMahon K.D."/>
            <person name="Konstantinidis K.T."/>
            <person name="Eloe-Fadrosh E.A."/>
            <person name="Kyrpides N.C."/>
            <person name="Woyke T."/>
        </authorList>
    </citation>
    <scope>NUCLEOTIDE SEQUENCE</scope>
    <source>
        <strain evidence="3">GVMAG-M-3300024261-37</strain>
        <strain evidence="2">GVMAG-S-1039698-54</strain>
    </source>
</reference>
<dbReference type="CDD" id="cd00085">
    <property type="entry name" value="HNHc"/>
    <property type="match status" value="1"/>
</dbReference>
<dbReference type="SMART" id="SM00507">
    <property type="entry name" value="HNHc"/>
    <property type="match status" value="1"/>
</dbReference>
<organism evidence="3">
    <name type="scientific">viral metagenome</name>
    <dbReference type="NCBI Taxonomy" id="1070528"/>
    <lineage>
        <taxon>unclassified sequences</taxon>
        <taxon>metagenomes</taxon>
        <taxon>organismal metagenomes</taxon>
    </lineage>
</organism>
<dbReference type="Pfam" id="PF01844">
    <property type="entry name" value="HNH"/>
    <property type="match status" value="1"/>
</dbReference>
<protein>
    <recommendedName>
        <fullName evidence="1">HNH nuclease domain-containing protein</fullName>
    </recommendedName>
</protein>
<evidence type="ECO:0000259" key="1">
    <source>
        <dbReference type="SMART" id="SM00507"/>
    </source>
</evidence>
<dbReference type="GO" id="GO:0003676">
    <property type="term" value="F:nucleic acid binding"/>
    <property type="evidence" value="ECO:0007669"/>
    <property type="project" value="InterPro"/>
</dbReference>
<proteinExistence type="predicted"/>
<evidence type="ECO:0000313" key="2">
    <source>
        <dbReference type="EMBL" id="QHS80407.1"/>
    </source>
</evidence>
<dbReference type="AlphaFoldDB" id="A0A6C0IPI9"/>
<dbReference type="GO" id="GO:0008270">
    <property type="term" value="F:zinc ion binding"/>
    <property type="evidence" value="ECO:0007669"/>
    <property type="project" value="InterPro"/>
</dbReference>
<dbReference type="InterPro" id="IPR003615">
    <property type="entry name" value="HNH_nuc"/>
</dbReference>
<evidence type="ECO:0000313" key="3">
    <source>
        <dbReference type="EMBL" id="QHT94912.1"/>
    </source>
</evidence>
<accession>A0A6C0IPI9</accession>